<evidence type="ECO:0000313" key="2">
    <source>
        <dbReference type="EMBL" id="GAA3717486.1"/>
    </source>
</evidence>
<dbReference type="PANTHER" id="PTHR42305">
    <property type="entry name" value="MEMBRANE PROTEIN RV1733C-RELATED"/>
    <property type="match status" value="1"/>
</dbReference>
<organism evidence="2 3">
    <name type="scientific">Streptomyces tremellae</name>
    <dbReference type="NCBI Taxonomy" id="1124239"/>
    <lineage>
        <taxon>Bacteria</taxon>
        <taxon>Bacillati</taxon>
        <taxon>Actinomycetota</taxon>
        <taxon>Actinomycetes</taxon>
        <taxon>Kitasatosporales</taxon>
        <taxon>Streptomycetaceae</taxon>
        <taxon>Streptomyces</taxon>
    </lineage>
</organism>
<evidence type="ECO:0008006" key="4">
    <source>
        <dbReference type="Google" id="ProtNLM"/>
    </source>
</evidence>
<keyword evidence="1" id="KW-0472">Membrane</keyword>
<dbReference type="InterPro" id="IPR039708">
    <property type="entry name" value="MT1774/Rv1733c-like"/>
</dbReference>
<dbReference type="Proteomes" id="UP001499884">
    <property type="component" value="Unassembled WGS sequence"/>
</dbReference>
<sequence length="203" mass="22406">MRVVLGIWRWRHNPLRRTTDLVEAWLAVLVAALLVFGAPAAGWLSGAVLGSSLQRTVAEQRHDRQESRAVMVTDSRQRGQVGFFDPESAASQNADTRVIARWTTPGDVKHVGPVTAPRAHLRPGDTFSIWTDTRGRQVPPPISGDAAHFHAVFSGITATLLAAALLLGAWRLAVWRLVHQRYKRLDRQWAQVGPDWGRTGTGS</sequence>
<feature type="transmembrane region" description="Helical" evidence="1">
    <location>
        <begin position="149"/>
        <end position="174"/>
    </location>
</feature>
<gene>
    <name evidence="2" type="ORF">GCM10023082_13820</name>
</gene>
<dbReference type="EMBL" id="BAABEP010000005">
    <property type="protein sequence ID" value="GAA3717486.1"/>
    <property type="molecule type" value="Genomic_DNA"/>
</dbReference>
<keyword evidence="1" id="KW-0812">Transmembrane</keyword>
<feature type="transmembrane region" description="Helical" evidence="1">
    <location>
        <begin position="21"/>
        <end position="44"/>
    </location>
</feature>
<reference evidence="3" key="1">
    <citation type="journal article" date="2019" name="Int. J. Syst. Evol. Microbiol.">
        <title>The Global Catalogue of Microorganisms (GCM) 10K type strain sequencing project: providing services to taxonomists for standard genome sequencing and annotation.</title>
        <authorList>
            <consortium name="The Broad Institute Genomics Platform"/>
            <consortium name="The Broad Institute Genome Sequencing Center for Infectious Disease"/>
            <person name="Wu L."/>
            <person name="Ma J."/>
        </authorList>
    </citation>
    <scope>NUCLEOTIDE SEQUENCE [LARGE SCALE GENOMIC DNA]</scope>
    <source>
        <strain evidence="3">JCM 30846</strain>
    </source>
</reference>
<proteinExistence type="predicted"/>
<protein>
    <recommendedName>
        <fullName evidence="4">Transmembrane protein</fullName>
    </recommendedName>
</protein>
<evidence type="ECO:0000256" key="1">
    <source>
        <dbReference type="SAM" id="Phobius"/>
    </source>
</evidence>
<evidence type="ECO:0000313" key="3">
    <source>
        <dbReference type="Proteomes" id="UP001499884"/>
    </source>
</evidence>
<keyword evidence="1" id="KW-1133">Transmembrane helix</keyword>
<keyword evidence="3" id="KW-1185">Reference proteome</keyword>
<accession>A0ABP7EER1</accession>
<comment type="caution">
    <text evidence="2">The sequence shown here is derived from an EMBL/GenBank/DDBJ whole genome shotgun (WGS) entry which is preliminary data.</text>
</comment>
<dbReference type="RefSeq" id="WP_345642579.1">
    <property type="nucleotide sequence ID" value="NZ_BAABEP010000005.1"/>
</dbReference>
<name>A0ABP7EER1_9ACTN</name>
<dbReference type="PANTHER" id="PTHR42305:SF1">
    <property type="entry name" value="MEMBRANE PROTEIN RV1733C-RELATED"/>
    <property type="match status" value="1"/>
</dbReference>